<comment type="caution">
    <text evidence="1">The sequence shown here is derived from an EMBL/GenBank/DDBJ whole genome shotgun (WGS) entry which is preliminary data.</text>
</comment>
<reference evidence="1 2" key="1">
    <citation type="submission" date="2024-08" db="EMBL/GenBank/DDBJ databases">
        <title>Genome sequence of Streptomyces aureus CACIA-1.46HGO.</title>
        <authorList>
            <person name="Evangelista-Martinez Z."/>
        </authorList>
    </citation>
    <scope>NUCLEOTIDE SEQUENCE [LARGE SCALE GENOMIC DNA]</scope>
    <source>
        <strain evidence="1 2">CACIA-1.46HGO</strain>
    </source>
</reference>
<proteinExistence type="predicted"/>
<evidence type="ECO:0000313" key="2">
    <source>
        <dbReference type="Proteomes" id="UP001571476"/>
    </source>
</evidence>
<evidence type="ECO:0000313" key="1">
    <source>
        <dbReference type="EMBL" id="MFA3842022.1"/>
    </source>
</evidence>
<protein>
    <submittedName>
        <fullName evidence="1">Uncharacterized protein</fullName>
    </submittedName>
</protein>
<keyword evidence="2" id="KW-1185">Reference proteome</keyword>
<organism evidence="1 2">
    <name type="scientific">Streptomyces aureus</name>
    <dbReference type="NCBI Taxonomy" id="193461"/>
    <lineage>
        <taxon>Bacteria</taxon>
        <taxon>Bacillati</taxon>
        <taxon>Actinomycetota</taxon>
        <taxon>Actinomycetes</taxon>
        <taxon>Kitasatosporales</taxon>
        <taxon>Streptomycetaceae</taxon>
        <taxon>Streptomyces</taxon>
    </lineage>
</organism>
<sequence length="73" mass="7317">MRGNLAKSMAAVAGITGIDEPPLHLAVATAGLEMVRGHCAPGAHPWRTPAPFVAAAAGGPELGMCRAKVAGCR</sequence>
<dbReference type="RefSeq" id="WP_372566079.1">
    <property type="nucleotide sequence ID" value="NZ_JBGOSP010000032.1"/>
</dbReference>
<dbReference type="EMBL" id="JBGOSP010000032">
    <property type="protein sequence ID" value="MFA3842022.1"/>
    <property type="molecule type" value="Genomic_DNA"/>
</dbReference>
<gene>
    <name evidence="1" type="ORF">ACEG43_38515</name>
</gene>
<dbReference type="Proteomes" id="UP001571476">
    <property type="component" value="Unassembled WGS sequence"/>
</dbReference>
<accession>A0ABV4SU80</accession>
<name>A0ABV4SU80_9ACTN</name>